<gene>
    <name evidence="1" type="ORF">CLV51_1011664</name>
</gene>
<dbReference type="SUPFAM" id="SSF56219">
    <property type="entry name" value="DNase I-like"/>
    <property type="match status" value="1"/>
</dbReference>
<organism evidence="1 2">
    <name type="scientific">Chitinophaga niastensis</name>
    <dbReference type="NCBI Taxonomy" id="536980"/>
    <lineage>
        <taxon>Bacteria</taxon>
        <taxon>Pseudomonadati</taxon>
        <taxon>Bacteroidota</taxon>
        <taxon>Chitinophagia</taxon>
        <taxon>Chitinophagales</taxon>
        <taxon>Chitinophagaceae</taxon>
        <taxon>Chitinophaga</taxon>
    </lineage>
</organism>
<reference evidence="1 2" key="1">
    <citation type="submission" date="2018-03" db="EMBL/GenBank/DDBJ databases">
        <title>Genomic Encyclopedia of Archaeal and Bacterial Type Strains, Phase II (KMG-II): from individual species to whole genera.</title>
        <authorList>
            <person name="Goeker M."/>
        </authorList>
    </citation>
    <scope>NUCLEOTIDE SEQUENCE [LARGE SCALE GENOMIC DNA]</scope>
    <source>
        <strain evidence="1 2">DSM 24859</strain>
    </source>
</reference>
<sequence>MDASQSDASRLLQIEEITKSLQPWKYPVIIAGDFNAEPDSKVVGKLDAGFIRSCKNGCANTIPSDAPTKIIAKYLRDPFIVVLSIMGC</sequence>
<dbReference type="AlphaFoldDB" id="A0A2P8HVS2"/>
<proteinExistence type="predicted"/>
<keyword evidence="2" id="KW-1185">Reference proteome</keyword>
<evidence type="ECO:0000313" key="1">
    <source>
        <dbReference type="EMBL" id="PSL50320.1"/>
    </source>
</evidence>
<name>A0A2P8HVS2_CHINA</name>
<dbReference type="InterPro" id="IPR036691">
    <property type="entry name" value="Endo/exonu/phosph_ase_sf"/>
</dbReference>
<protein>
    <recommendedName>
        <fullName evidence="3">Endonuclease/exonuclease/phosphatase domain-containing protein</fullName>
    </recommendedName>
</protein>
<dbReference type="Gene3D" id="3.60.10.10">
    <property type="entry name" value="Endonuclease/exonuclease/phosphatase"/>
    <property type="match status" value="1"/>
</dbReference>
<evidence type="ECO:0000313" key="2">
    <source>
        <dbReference type="Proteomes" id="UP000240971"/>
    </source>
</evidence>
<dbReference type="Proteomes" id="UP000240971">
    <property type="component" value="Unassembled WGS sequence"/>
</dbReference>
<dbReference type="EMBL" id="PYAW01000001">
    <property type="protein sequence ID" value="PSL50320.1"/>
    <property type="molecule type" value="Genomic_DNA"/>
</dbReference>
<evidence type="ECO:0008006" key="3">
    <source>
        <dbReference type="Google" id="ProtNLM"/>
    </source>
</evidence>
<accession>A0A2P8HVS2</accession>
<comment type="caution">
    <text evidence="1">The sequence shown here is derived from an EMBL/GenBank/DDBJ whole genome shotgun (WGS) entry which is preliminary data.</text>
</comment>